<dbReference type="InterPro" id="IPR058585">
    <property type="entry name" value="Fn3_VIN3"/>
</dbReference>
<dbReference type="OrthoDB" id="600557at2759"/>
<dbReference type="STRING" id="3775.A0A1Q3BG54"/>
<keyword evidence="10" id="KW-1185">Reference proteome</keyword>
<sequence length="606" mass="68813">MTKPEERLSRMETMFSGFVLDPSKCSRLSLGEKRELVHEIAHWSKDAPEILSSFTRRELLEIICAEMGKERKYTGYSKLQMIEHLLKLVSQKSKKSNTENFLAFSASKTLSGLKRTRQKEPQLQLFTDLNHIRQENNKEEPVKIQLCQNVACRATLNPDDVFCKRCSCCICHLYDDNKDPSLWLTCGFDDENNSCGMSCHLRCALKDERAGIVKSSCCTKLDGSYYCVSCGKSNGLMRIWRQQLLVATGARRVDVLCLRISLGYEILMGTQKFKEMQKTVETAVQMLSNEVGPLNLLCTKMGRGIVSRLACGAEVQKLCASAVEEFNLMFLDGHFDHMEKAATCKIRFEELSSTSVIIALECANHLSKDFLGCKLWHRKSTIKEYPENATFIALKPEKRFKVSDLSPSTEYFCKVSLFGGKGNLGVWEAKWITPKSSRSSVIASAELGAEGNTLIGQIHSQMESTNSSLYELDHPPKFQSSNDIDKKNGGLSSLPPSTPCKFIRLREMQGLGSKKRMEESDYEYSVRVVKRLEHEGHIEQDFRVKFLTWFSLKATMHERRVVNVFVDAFKDDPQSLAGQLIHTFIDSIRCEQKPVPQQGFCSRLWH</sequence>
<evidence type="ECO:0000313" key="10">
    <source>
        <dbReference type="Proteomes" id="UP000187406"/>
    </source>
</evidence>
<evidence type="ECO:0000256" key="5">
    <source>
        <dbReference type="ARBA" id="ARBA00023242"/>
    </source>
</evidence>
<feature type="domain" description="VIN3-like fibronectin type-III" evidence="7">
    <location>
        <begin position="346"/>
        <end position="433"/>
    </location>
</feature>
<feature type="domain" description="Oberon-like PHD finger" evidence="6">
    <location>
        <begin position="147"/>
        <end position="263"/>
    </location>
</feature>
<dbReference type="GO" id="GO:0008270">
    <property type="term" value="F:zinc ion binding"/>
    <property type="evidence" value="ECO:0007669"/>
    <property type="project" value="UniProtKB-KW"/>
</dbReference>
<evidence type="ECO:0000259" key="8">
    <source>
        <dbReference type="Pfam" id="PF23380"/>
    </source>
</evidence>
<dbReference type="InParanoid" id="A0A1Q3BG54"/>
<dbReference type="Proteomes" id="UP000187406">
    <property type="component" value="Unassembled WGS sequence"/>
</dbReference>
<dbReference type="InterPro" id="IPR056990">
    <property type="entry name" value="VIN3-like_C"/>
</dbReference>
<evidence type="ECO:0000256" key="4">
    <source>
        <dbReference type="ARBA" id="ARBA00022833"/>
    </source>
</evidence>
<evidence type="ECO:0000313" key="9">
    <source>
        <dbReference type="EMBL" id="GAV66844.1"/>
    </source>
</evidence>
<evidence type="ECO:0000259" key="6">
    <source>
        <dbReference type="Pfam" id="PF07227"/>
    </source>
</evidence>
<keyword evidence="4" id="KW-0862">Zinc</keyword>
<accession>A0A1Q3BG54</accession>
<dbReference type="InterPro" id="IPR044514">
    <property type="entry name" value="VIN3-like"/>
</dbReference>
<reference evidence="10" key="1">
    <citation type="submission" date="2016-04" db="EMBL/GenBank/DDBJ databases">
        <title>Cephalotus genome sequencing.</title>
        <authorList>
            <person name="Fukushima K."/>
            <person name="Hasebe M."/>
            <person name="Fang X."/>
        </authorList>
    </citation>
    <scope>NUCLEOTIDE SEQUENCE [LARGE SCALE GENOMIC DNA]</scope>
    <source>
        <strain evidence="10">cv. St1</strain>
    </source>
</reference>
<keyword evidence="5" id="KW-0539">Nucleus</keyword>
<protein>
    <submittedName>
        <fullName evidence="9">Uncharacterized protein</fullName>
    </submittedName>
</protein>
<keyword evidence="3" id="KW-0863">Zinc-finger</keyword>
<feature type="domain" description="VIN3-like C-terminal" evidence="8">
    <location>
        <begin position="519"/>
        <end position="591"/>
    </location>
</feature>
<dbReference type="PANTHER" id="PTHR46286">
    <property type="entry name" value="VIN3-LIKE PROTEIN 2-RELATED"/>
    <property type="match status" value="1"/>
</dbReference>
<dbReference type="CDD" id="cd15521">
    <property type="entry name" value="PHD_VIN3_plant"/>
    <property type="match status" value="1"/>
</dbReference>
<proteinExistence type="predicted"/>
<evidence type="ECO:0000259" key="7">
    <source>
        <dbReference type="Pfam" id="PF23376"/>
    </source>
</evidence>
<comment type="subcellular location">
    <subcellularLocation>
        <location evidence="1">Nucleus</location>
    </subcellularLocation>
</comment>
<dbReference type="GO" id="GO:0040029">
    <property type="term" value="P:epigenetic regulation of gene expression"/>
    <property type="evidence" value="ECO:0007669"/>
    <property type="project" value="InterPro"/>
</dbReference>
<dbReference type="Pfam" id="PF23376">
    <property type="entry name" value="Fn3_VIN3"/>
    <property type="match status" value="1"/>
</dbReference>
<dbReference type="EMBL" id="BDDD01000503">
    <property type="protein sequence ID" value="GAV66844.1"/>
    <property type="molecule type" value="Genomic_DNA"/>
</dbReference>
<gene>
    <name evidence="9" type="ORF">CFOL_v3_10354</name>
</gene>
<comment type="caution">
    <text evidence="9">The sequence shown here is derived from an EMBL/GenBank/DDBJ whole genome shotgun (WGS) entry which is preliminary data.</text>
</comment>
<evidence type="ECO:0000256" key="3">
    <source>
        <dbReference type="ARBA" id="ARBA00022771"/>
    </source>
</evidence>
<dbReference type="GO" id="GO:0005634">
    <property type="term" value="C:nucleus"/>
    <property type="evidence" value="ECO:0007669"/>
    <property type="project" value="UniProtKB-SubCell"/>
</dbReference>
<organism evidence="9 10">
    <name type="scientific">Cephalotus follicularis</name>
    <name type="common">Albany pitcher plant</name>
    <dbReference type="NCBI Taxonomy" id="3775"/>
    <lineage>
        <taxon>Eukaryota</taxon>
        <taxon>Viridiplantae</taxon>
        <taxon>Streptophyta</taxon>
        <taxon>Embryophyta</taxon>
        <taxon>Tracheophyta</taxon>
        <taxon>Spermatophyta</taxon>
        <taxon>Magnoliopsida</taxon>
        <taxon>eudicotyledons</taxon>
        <taxon>Gunneridae</taxon>
        <taxon>Pentapetalae</taxon>
        <taxon>rosids</taxon>
        <taxon>fabids</taxon>
        <taxon>Oxalidales</taxon>
        <taxon>Cephalotaceae</taxon>
        <taxon>Cephalotus</taxon>
    </lineage>
</organism>
<dbReference type="InterPro" id="IPR032881">
    <property type="entry name" value="Oberon-like_PHD"/>
</dbReference>
<dbReference type="GO" id="GO:0010048">
    <property type="term" value="P:vernalization response"/>
    <property type="evidence" value="ECO:0007669"/>
    <property type="project" value="InterPro"/>
</dbReference>
<name>A0A1Q3BG54_CEPFO</name>
<evidence type="ECO:0000256" key="1">
    <source>
        <dbReference type="ARBA" id="ARBA00004123"/>
    </source>
</evidence>
<keyword evidence="2" id="KW-0479">Metal-binding</keyword>
<dbReference type="PANTHER" id="PTHR46286:SF6">
    <property type="entry name" value="OS08G0220600 PROTEIN"/>
    <property type="match status" value="1"/>
</dbReference>
<dbReference type="Pfam" id="PF07227">
    <property type="entry name" value="PHD_Oberon"/>
    <property type="match status" value="1"/>
</dbReference>
<dbReference type="Pfam" id="PF23380">
    <property type="entry name" value="VIN3_C"/>
    <property type="match status" value="1"/>
</dbReference>
<dbReference type="AlphaFoldDB" id="A0A1Q3BG54"/>
<evidence type="ECO:0000256" key="2">
    <source>
        <dbReference type="ARBA" id="ARBA00022723"/>
    </source>
</evidence>